<reference evidence="2 3" key="1">
    <citation type="journal article" date="2015" name="Nat. Commun.">
        <title>Outbred genome sequencing and CRISPR/Cas9 gene editing in butterflies.</title>
        <authorList>
            <person name="Li X."/>
            <person name="Fan D."/>
            <person name="Zhang W."/>
            <person name="Liu G."/>
            <person name="Zhang L."/>
            <person name="Zhao L."/>
            <person name="Fang X."/>
            <person name="Chen L."/>
            <person name="Dong Y."/>
            <person name="Chen Y."/>
            <person name="Ding Y."/>
            <person name="Zhao R."/>
            <person name="Feng M."/>
            <person name="Zhu Y."/>
            <person name="Feng Y."/>
            <person name="Jiang X."/>
            <person name="Zhu D."/>
            <person name="Xiang H."/>
            <person name="Feng X."/>
            <person name="Li S."/>
            <person name="Wang J."/>
            <person name="Zhang G."/>
            <person name="Kronforst M.R."/>
            <person name="Wang W."/>
        </authorList>
    </citation>
    <scope>NUCLEOTIDE SEQUENCE [LARGE SCALE GENOMIC DNA]</scope>
    <source>
        <strain evidence="2">Ya'a_city_454_Pm</strain>
        <tissue evidence="2">Whole body</tissue>
    </source>
</reference>
<dbReference type="AlphaFoldDB" id="A0A0N1PIT0"/>
<organism evidence="2 3">
    <name type="scientific">Papilio machaon</name>
    <name type="common">Old World swallowtail butterfly</name>
    <dbReference type="NCBI Taxonomy" id="76193"/>
    <lineage>
        <taxon>Eukaryota</taxon>
        <taxon>Metazoa</taxon>
        <taxon>Ecdysozoa</taxon>
        <taxon>Arthropoda</taxon>
        <taxon>Hexapoda</taxon>
        <taxon>Insecta</taxon>
        <taxon>Pterygota</taxon>
        <taxon>Neoptera</taxon>
        <taxon>Endopterygota</taxon>
        <taxon>Lepidoptera</taxon>
        <taxon>Glossata</taxon>
        <taxon>Ditrysia</taxon>
        <taxon>Papilionoidea</taxon>
        <taxon>Papilionidae</taxon>
        <taxon>Papilioninae</taxon>
        <taxon>Papilio</taxon>
    </lineage>
</organism>
<dbReference type="PROSITE" id="PS51286">
    <property type="entry name" value="RAP"/>
    <property type="match status" value="1"/>
</dbReference>
<keyword evidence="2" id="KW-0418">Kinase</keyword>
<evidence type="ECO:0000259" key="1">
    <source>
        <dbReference type="PROSITE" id="PS51286"/>
    </source>
</evidence>
<dbReference type="EMBL" id="KQ460226">
    <property type="protein sequence ID" value="KPJ16470.1"/>
    <property type="molecule type" value="Genomic_DNA"/>
</dbReference>
<sequence length="644" mass="74677">MSLVFRRSYINFRKSVQICGNSNCSNNNGLIIGNRSFSDDKLKNHDFTHTTILIENGYNVQELPIVIRKLNDIGEFENVRKLEPPNTTSDSLNYNLIQAEFKQCAHLRDVFSLITKCSKITPNIALAAIERIYDLEKITTPMVVDIKPDYISDAKGAILEKLLRVVIRTEDTNTILNILKTDSSLLHPYKHKFCDEVLNRVIDNKLTLDQICNFTRYLINNNVDPKYSETIDKMWVGFIEKEDEIDETNIDLLFKILPGLKSSKRTIIVLLEQKLSDYWYKIKVSSMQDILEIFLQVKYFSLQSFAIVGSWFNRNIHVLDEDTLLDIITKLTRLNYTDCQVEKAVERYMKYKESKIKSHILIVAILNYCMQFKIRNKDILNVCGNYLINNINNIPASFLKCCVYPYGYLNFQPDNKEFCTIIEKNLLVKFDKMNVDDLSNIALSFIYIGQYPFQLVNRMFSSEYLTKISNQDIMNRLKLIDTALSLEAQEYPGPLLPKDHWLKPIEQDIRVQNILEKINETFLSIVGESMKISNGVLLPNFCSDQTYFIDIMIHPIDFGNNFSNWKSKCIKNKLTAVLVFLPDHYCSDDKTLIGPQMMRVKHLQLLGMKVVGLKYSQLSQLHTLYDKPGLKKYIKQSIENAITC</sequence>
<evidence type="ECO:0000313" key="3">
    <source>
        <dbReference type="Proteomes" id="UP000053240"/>
    </source>
</evidence>
<dbReference type="GO" id="GO:0016301">
    <property type="term" value="F:kinase activity"/>
    <property type="evidence" value="ECO:0007669"/>
    <property type="project" value="UniProtKB-KW"/>
</dbReference>
<accession>A0A0N1PIT0</accession>
<dbReference type="Proteomes" id="UP000053240">
    <property type="component" value="Unassembled WGS sequence"/>
</dbReference>
<keyword evidence="2" id="KW-0808">Transferase</keyword>
<proteinExistence type="predicted"/>
<protein>
    <submittedName>
        <fullName evidence="2">Fas-activated serine/threonine kinase</fullName>
    </submittedName>
</protein>
<dbReference type="InterPro" id="IPR013584">
    <property type="entry name" value="RAP"/>
</dbReference>
<dbReference type="InterPro" id="IPR010622">
    <property type="entry name" value="FAST_Leu-rich"/>
</dbReference>
<dbReference type="GO" id="GO:0044528">
    <property type="term" value="P:regulation of mitochondrial mRNA stability"/>
    <property type="evidence" value="ECO:0007669"/>
    <property type="project" value="InterPro"/>
</dbReference>
<name>A0A0N1PIT0_PAPMA</name>
<dbReference type="KEGG" id="pmac:106709276"/>
<dbReference type="InParanoid" id="A0A0N1PIT0"/>
<feature type="domain" description="RAP" evidence="1">
    <location>
        <begin position="575"/>
        <end position="636"/>
    </location>
</feature>
<dbReference type="Pfam" id="PF06743">
    <property type="entry name" value="FAST_1"/>
    <property type="match status" value="1"/>
</dbReference>
<dbReference type="OrthoDB" id="385235at2759"/>
<dbReference type="STRING" id="76193.A0A0N1PIT0"/>
<evidence type="ECO:0000313" key="2">
    <source>
        <dbReference type="EMBL" id="KPJ16470.1"/>
    </source>
</evidence>
<keyword evidence="3" id="KW-1185">Reference proteome</keyword>
<gene>
    <name evidence="2" type="ORF">RR48_05549</name>
</gene>